<reference evidence="9 10" key="1">
    <citation type="submission" date="2019-01" db="EMBL/GenBank/DDBJ databases">
        <title>Sequencing of cultivated peanut Arachis hypogaea provides insights into genome evolution and oil improvement.</title>
        <authorList>
            <person name="Chen X."/>
        </authorList>
    </citation>
    <scope>NUCLEOTIDE SEQUENCE [LARGE SCALE GENOMIC DNA]</scope>
    <source>
        <strain evidence="10">cv. Fuhuasheng</strain>
        <strain evidence="9">GDAAS-fuhuasheng2018</strain>
        <tissue evidence="9">Leaves</tissue>
    </source>
</reference>
<evidence type="ECO:0000313" key="9">
    <source>
        <dbReference type="EMBL" id="RYQ87707.1"/>
    </source>
</evidence>
<dbReference type="Gramene" id="arahy.Tifrunner.gnm2.ann2.Ah19g084200.1">
    <property type="protein sequence ID" value="arahy.Tifrunner.gnm2.ann2.Ah19g084200.1-CDS"/>
    <property type="gene ID" value="arahy.Tifrunner.gnm2.ann2.Ah19g084200"/>
</dbReference>
<evidence type="ECO:0000256" key="5">
    <source>
        <dbReference type="ARBA" id="ARBA00023242"/>
    </source>
</evidence>
<evidence type="ECO:0000256" key="1">
    <source>
        <dbReference type="ARBA" id="ARBA00004123"/>
    </source>
</evidence>
<evidence type="ECO:0000313" key="11">
    <source>
        <dbReference type="Proteomes" id="UP000464620"/>
    </source>
</evidence>
<dbReference type="EMBL" id="CP031001">
    <property type="protein sequence ID" value="QHN76245.1"/>
    <property type="molecule type" value="Genomic_DNA"/>
</dbReference>
<dbReference type="PANTHER" id="PTHR31391:SF4">
    <property type="entry name" value="B3 DOMAIN-CONTAINING PROTEIN OS03G0184500"/>
    <property type="match status" value="1"/>
</dbReference>
<keyword evidence="3" id="KW-0238">DNA-binding</keyword>
<dbReference type="GO" id="GO:0003677">
    <property type="term" value="F:DNA binding"/>
    <property type="evidence" value="ECO:0007669"/>
    <property type="project" value="UniProtKB-KW"/>
</dbReference>
<feature type="region of interest" description="Disordered" evidence="6">
    <location>
        <begin position="18"/>
        <end position="55"/>
    </location>
</feature>
<protein>
    <submittedName>
        <fullName evidence="8">B3 domain-containing protein</fullName>
    </submittedName>
</protein>
<dbReference type="Proteomes" id="UP000464620">
    <property type="component" value="Chromosome B09"/>
</dbReference>
<evidence type="ECO:0000313" key="10">
    <source>
        <dbReference type="Proteomes" id="UP000289738"/>
    </source>
</evidence>
<dbReference type="InterPro" id="IPR003340">
    <property type="entry name" value="B3_DNA-bd"/>
</dbReference>
<evidence type="ECO:0000313" key="8">
    <source>
        <dbReference type="EMBL" id="QHN76245.1"/>
    </source>
</evidence>
<dbReference type="Proteomes" id="UP000289738">
    <property type="component" value="Chromosome B09"/>
</dbReference>
<dbReference type="Gene3D" id="2.40.330.10">
    <property type="entry name" value="DNA-binding pseudobarrel domain"/>
    <property type="match status" value="1"/>
</dbReference>
<dbReference type="InterPro" id="IPR044837">
    <property type="entry name" value="REM16-like"/>
</dbReference>
<reference evidence="8 11" key="2">
    <citation type="submission" date="2020-01" db="EMBL/GenBank/DDBJ databases">
        <title>Genome sequence of Arachis hypogaea, cultivar Shitouqi.</title>
        <authorList>
            <person name="Zhuang W."/>
            <person name="Chen H."/>
            <person name="Varshney R."/>
            <person name="Wang D."/>
            <person name="Ming R."/>
        </authorList>
    </citation>
    <scope>NUCLEOTIDE SEQUENCE [LARGE SCALE GENOMIC DNA]</scope>
    <source>
        <tissue evidence="8">Young leaf</tissue>
    </source>
</reference>
<keyword evidence="5" id="KW-0539">Nucleus</keyword>
<evidence type="ECO:0000256" key="2">
    <source>
        <dbReference type="ARBA" id="ARBA00023015"/>
    </source>
</evidence>
<gene>
    <name evidence="9" type="ORF">Ahy_B09g095243</name>
    <name evidence="8" type="ORF">DS421_19g642210</name>
</gene>
<dbReference type="EMBL" id="SDMP01000019">
    <property type="protein sequence ID" value="RYQ87707.1"/>
    <property type="molecule type" value="Genomic_DNA"/>
</dbReference>
<dbReference type="Pfam" id="PF02362">
    <property type="entry name" value="B3"/>
    <property type="match status" value="1"/>
</dbReference>
<accession>A0A444XDM5</accession>
<dbReference type="CDD" id="cd10017">
    <property type="entry name" value="B3_DNA"/>
    <property type="match status" value="1"/>
</dbReference>
<dbReference type="PROSITE" id="PS50863">
    <property type="entry name" value="B3"/>
    <property type="match status" value="1"/>
</dbReference>
<dbReference type="SUPFAM" id="SSF101936">
    <property type="entry name" value="DNA-binding pseudobarrel domain"/>
    <property type="match status" value="1"/>
</dbReference>
<comment type="subcellular location">
    <subcellularLocation>
        <location evidence="1">Nucleus</location>
    </subcellularLocation>
</comment>
<feature type="domain" description="TF-B3" evidence="7">
    <location>
        <begin position="140"/>
        <end position="231"/>
    </location>
</feature>
<dbReference type="OrthoDB" id="1909330at2759"/>
<dbReference type="SMART" id="SM01019">
    <property type="entry name" value="B3"/>
    <property type="match status" value="1"/>
</dbReference>
<dbReference type="PANTHER" id="PTHR31391">
    <property type="entry name" value="B3 DOMAIN-CONTAINING PROTEIN OS11G0197600-RELATED"/>
    <property type="match status" value="1"/>
</dbReference>
<dbReference type="InterPro" id="IPR015300">
    <property type="entry name" value="DNA-bd_pseudobarrel_sf"/>
</dbReference>
<name>A0A444XDM5_ARAHY</name>
<sequence length="239" mass="27356">MTAKASEYEEIRRKRLEENKKRMEALNLPNLSQALHTSPLSKSKSHSPSPLKRVKSRTIEKQVVVVRRSSRVANMPAPVYKEVVIDRVVTPRSRRYGGSYDRYRDYSKRVYASDEARQEALDKADKIQSDLQSKSHHPSFVKTMLQSHVTGGFWLGLSVQFCKTHLPNRDERITLIDEDGDEYETLYLARKTGLSAGWRGFSIAHNLVDGDALVFELISRTTFKVYIVRVNSPAEGEEQ</sequence>
<dbReference type="AlphaFoldDB" id="A0A444XDM5"/>
<evidence type="ECO:0000256" key="6">
    <source>
        <dbReference type="SAM" id="MobiDB-lite"/>
    </source>
</evidence>
<feature type="compositionally biased region" description="Low complexity" evidence="6">
    <location>
        <begin position="35"/>
        <end position="51"/>
    </location>
</feature>
<dbReference type="SMR" id="A0A444XDM5"/>
<proteinExistence type="predicted"/>
<dbReference type="GO" id="GO:0005634">
    <property type="term" value="C:nucleus"/>
    <property type="evidence" value="ECO:0007669"/>
    <property type="project" value="UniProtKB-SubCell"/>
</dbReference>
<dbReference type="STRING" id="3818.A0A444XDM5"/>
<evidence type="ECO:0000256" key="3">
    <source>
        <dbReference type="ARBA" id="ARBA00023125"/>
    </source>
</evidence>
<keyword evidence="4" id="KW-0804">Transcription</keyword>
<keyword evidence="10" id="KW-1185">Reference proteome</keyword>
<evidence type="ECO:0000259" key="7">
    <source>
        <dbReference type="PROSITE" id="PS50863"/>
    </source>
</evidence>
<organism evidence="9 10">
    <name type="scientific">Arachis hypogaea</name>
    <name type="common">Peanut</name>
    <dbReference type="NCBI Taxonomy" id="3818"/>
    <lineage>
        <taxon>Eukaryota</taxon>
        <taxon>Viridiplantae</taxon>
        <taxon>Streptophyta</taxon>
        <taxon>Embryophyta</taxon>
        <taxon>Tracheophyta</taxon>
        <taxon>Spermatophyta</taxon>
        <taxon>Magnoliopsida</taxon>
        <taxon>eudicotyledons</taxon>
        <taxon>Gunneridae</taxon>
        <taxon>Pentapetalae</taxon>
        <taxon>rosids</taxon>
        <taxon>fabids</taxon>
        <taxon>Fabales</taxon>
        <taxon>Fabaceae</taxon>
        <taxon>Papilionoideae</taxon>
        <taxon>50 kb inversion clade</taxon>
        <taxon>dalbergioids sensu lato</taxon>
        <taxon>Dalbergieae</taxon>
        <taxon>Pterocarpus clade</taxon>
        <taxon>Arachis</taxon>
    </lineage>
</organism>
<keyword evidence="2" id="KW-0805">Transcription regulation</keyword>
<evidence type="ECO:0000256" key="4">
    <source>
        <dbReference type="ARBA" id="ARBA00023163"/>
    </source>
</evidence>